<dbReference type="GO" id="GO:0008124">
    <property type="term" value="F:4-alpha-hydroxytetrahydrobiopterin dehydratase activity"/>
    <property type="evidence" value="ECO:0007669"/>
    <property type="project" value="UniProtKB-EC"/>
</dbReference>
<dbReference type="PANTHER" id="PTHR12599:SF0">
    <property type="entry name" value="PTERIN-4-ALPHA-CARBINOLAMINE DEHYDRATASE"/>
    <property type="match status" value="1"/>
</dbReference>
<name>A0A5C5WKF6_9BACT</name>
<comment type="caution">
    <text evidence="6">The sequence shown here is derived from an EMBL/GenBank/DDBJ whole genome shotgun (WGS) entry which is preliminary data.</text>
</comment>
<dbReference type="CDD" id="cd00913">
    <property type="entry name" value="PCD_DCoH_subfamily_a"/>
    <property type="match status" value="1"/>
</dbReference>
<protein>
    <recommendedName>
        <fullName evidence="3">4a-hydroxytetrahydrobiopterin dehydratase</fullName>
        <ecNumber evidence="3">4.2.1.96</ecNumber>
    </recommendedName>
</protein>
<dbReference type="EC" id="4.2.1.96" evidence="3"/>
<comment type="similarity">
    <text evidence="2">Belongs to the pterin-4-alpha-carbinolamine dehydratase family.</text>
</comment>
<dbReference type="InterPro" id="IPR036428">
    <property type="entry name" value="PCD_sf"/>
</dbReference>
<evidence type="ECO:0000256" key="1">
    <source>
        <dbReference type="ARBA" id="ARBA00001554"/>
    </source>
</evidence>
<dbReference type="AlphaFoldDB" id="A0A5C5WKF6"/>
<evidence type="ECO:0000313" key="7">
    <source>
        <dbReference type="Proteomes" id="UP000316598"/>
    </source>
</evidence>
<evidence type="ECO:0000256" key="2">
    <source>
        <dbReference type="ARBA" id="ARBA00006472"/>
    </source>
</evidence>
<evidence type="ECO:0000256" key="5">
    <source>
        <dbReference type="SAM" id="MobiDB-lite"/>
    </source>
</evidence>
<dbReference type="Pfam" id="PF01329">
    <property type="entry name" value="Pterin_4a"/>
    <property type="match status" value="1"/>
</dbReference>
<evidence type="ECO:0000256" key="4">
    <source>
        <dbReference type="ARBA" id="ARBA00023239"/>
    </source>
</evidence>
<sequence>MSDFRLGSNSSSNQTPGRCDAVVSHRDRDRGPVRLPMRNAGSFVESFNRIYRRVGLELRSIMTTSCDVLRQKKCVPCEGGVPTIQPDQAAAMMEAVPEWTLDDSAKMISRKINAGNFVKAVALIDRIAELAESEGHHPDLHLTGYRNLRIDLTTHAIGGLSENDFIVAAKVDALIG</sequence>
<feature type="compositionally biased region" description="Basic and acidic residues" evidence="5">
    <location>
        <begin position="23"/>
        <end position="32"/>
    </location>
</feature>
<keyword evidence="4 6" id="KW-0456">Lyase</keyword>
<organism evidence="6 7">
    <name type="scientific">Rubripirellula amarantea</name>
    <dbReference type="NCBI Taxonomy" id="2527999"/>
    <lineage>
        <taxon>Bacteria</taxon>
        <taxon>Pseudomonadati</taxon>
        <taxon>Planctomycetota</taxon>
        <taxon>Planctomycetia</taxon>
        <taxon>Pirellulales</taxon>
        <taxon>Pirellulaceae</taxon>
        <taxon>Rubripirellula</taxon>
    </lineage>
</organism>
<dbReference type="GO" id="GO:0006729">
    <property type="term" value="P:tetrahydrobiopterin biosynthetic process"/>
    <property type="evidence" value="ECO:0007669"/>
    <property type="project" value="InterPro"/>
</dbReference>
<reference evidence="6 7" key="1">
    <citation type="submission" date="2019-02" db="EMBL/GenBank/DDBJ databases">
        <title>Deep-cultivation of Planctomycetes and their phenomic and genomic characterization uncovers novel biology.</title>
        <authorList>
            <person name="Wiegand S."/>
            <person name="Jogler M."/>
            <person name="Boedeker C."/>
            <person name="Pinto D."/>
            <person name="Vollmers J."/>
            <person name="Rivas-Marin E."/>
            <person name="Kohn T."/>
            <person name="Peeters S.H."/>
            <person name="Heuer A."/>
            <person name="Rast P."/>
            <person name="Oberbeckmann S."/>
            <person name="Bunk B."/>
            <person name="Jeske O."/>
            <person name="Meyerdierks A."/>
            <person name="Storesund J.E."/>
            <person name="Kallscheuer N."/>
            <person name="Luecker S."/>
            <person name="Lage O.M."/>
            <person name="Pohl T."/>
            <person name="Merkel B.J."/>
            <person name="Hornburger P."/>
            <person name="Mueller R.-W."/>
            <person name="Bruemmer F."/>
            <person name="Labrenz M."/>
            <person name="Spormann A.M."/>
            <person name="Op Den Camp H."/>
            <person name="Overmann J."/>
            <person name="Amann R."/>
            <person name="Jetten M.S.M."/>
            <person name="Mascher T."/>
            <person name="Medema M.H."/>
            <person name="Devos D.P."/>
            <person name="Kaster A.-K."/>
            <person name="Ovreas L."/>
            <person name="Rohde M."/>
            <person name="Galperin M.Y."/>
            <person name="Jogler C."/>
        </authorList>
    </citation>
    <scope>NUCLEOTIDE SEQUENCE [LARGE SCALE GENOMIC DNA]</scope>
    <source>
        <strain evidence="6 7">Pla22</strain>
    </source>
</reference>
<proteinExistence type="inferred from homology"/>
<dbReference type="PANTHER" id="PTHR12599">
    <property type="entry name" value="PTERIN-4-ALPHA-CARBINOLAMINE DEHYDRATASE"/>
    <property type="match status" value="1"/>
</dbReference>
<comment type="catalytic activity">
    <reaction evidence="1">
        <text>(4aS,6R)-4a-hydroxy-L-erythro-5,6,7,8-tetrahydrobiopterin = (6R)-L-erythro-6,7-dihydrobiopterin + H2O</text>
        <dbReference type="Rhea" id="RHEA:11920"/>
        <dbReference type="ChEBI" id="CHEBI:15377"/>
        <dbReference type="ChEBI" id="CHEBI:15642"/>
        <dbReference type="ChEBI" id="CHEBI:43120"/>
        <dbReference type="EC" id="4.2.1.96"/>
    </reaction>
</comment>
<evidence type="ECO:0000313" key="6">
    <source>
        <dbReference type="EMBL" id="TWT51087.1"/>
    </source>
</evidence>
<dbReference type="SUPFAM" id="SSF55248">
    <property type="entry name" value="PCD-like"/>
    <property type="match status" value="1"/>
</dbReference>
<dbReference type="InterPro" id="IPR001533">
    <property type="entry name" value="Pterin_deHydtase"/>
</dbReference>
<evidence type="ECO:0000256" key="3">
    <source>
        <dbReference type="ARBA" id="ARBA00013252"/>
    </source>
</evidence>
<gene>
    <name evidence="6" type="ORF">Pla22_38640</name>
</gene>
<keyword evidence="7" id="KW-1185">Reference proteome</keyword>
<feature type="region of interest" description="Disordered" evidence="5">
    <location>
        <begin position="1"/>
        <end position="34"/>
    </location>
</feature>
<dbReference type="Gene3D" id="3.30.1360.20">
    <property type="entry name" value="Transcriptional coactivator/pterin dehydratase"/>
    <property type="match status" value="1"/>
</dbReference>
<feature type="compositionally biased region" description="Polar residues" evidence="5">
    <location>
        <begin position="7"/>
        <end position="16"/>
    </location>
</feature>
<accession>A0A5C5WKF6</accession>
<dbReference type="EMBL" id="SJPI01000002">
    <property type="protein sequence ID" value="TWT51087.1"/>
    <property type="molecule type" value="Genomic_DNA"/>
</dbReference>
<dbReference type="Proteomes" id="UP000316598">
    <property type="component" value="Unassembled WGS sequence"/>
</dbReference>